<evidence type="ECO:0000313" key="1">
    <source>
        <dbReference type="EMBL" id="CAI9953194.1"/>
    </source>
</evidence>
<reference evidence="3 5" key="2">
    <citation type="submission" date="2024-07" db="EMBL/GenBank/DDBJ databases">
        <authorList>
            <person name="Akdeniz Z."/>
        </authorList>
    </citation>
    <scope>NUCLEOTIDE SEQUENCE [LARGE SCALE GENOMIC DNA]</scope>
</reference>
<sequence>MHLRLAMTAPTSAYSSLVIHMDSKVGRELKIEPPTKTEYLRSSGAEILTFFPAGTKSWSSFSRQAQFHLHLVNHNNPQIQTQLHNNVTTKLISISYLIFQDCQSEQPPQTTCQFST</sequence>
<name>A0AA86QN77_9EUKA</name>
<dbReference type="EMBL" id="CATOUU010000838">
    <property type="protein sequence ID" value="CAI9953194.1"/>
    <property type="molecule type" value="Genomic_DNA"/>
</dbReference>
<evidence type="ECO:0000313" key="3">
    <source>
        <dbReference type="EMBL" id="CAL6020497.1"/>
    </source>
</evidence>
<accession>A0AA86QN77</accession>
<dbReference type="EMBL" id="CAXDID020000294">
    <property type="protein sequence ID" value="CAL6072331.1"/>
    <property type="molecule type" value="Genomic_DNA"/>
</dbReference>
<dbReference type="Proteomes" id="UP001642409">
    <property type="component" value="Unassembled WGS sequence"/>
</dbReference>
<reference evidence="2" key="1">
    <citation type="submission" date="2023-06" db="EMBL/GenBank/DDBJ databases">
        <authorList>
            <person name="Kurt Z."/>
        </authorList>
    </citation>
    <scope>NUCLEOTIDE SEQUENCE</scope>
</reference>
<keyword evidence="5" id="KW-1185">Reference proteome</keyword>
<evidence type="ECO:0000313" key="4">
    <source>
        <dbReference type="EMBL" id="CAL6072331.1"/>
    </source>
</evidence>
<proteinExistence type="predicted"/>
<protein>
    <submittedName>
        <fullName evidence="2">Uncharacterized protein</fullName>
    </submittedName>
</protein>
<dbReference type="EMBL" id="CAXDID020000086">
    <property type="protein sequence ID" value="CAL6020497.1"/>
    <property type="molecule type" value="Genomic_DNA"/>
</dbReference>
<evidence type="ECO:0000313" key="2">
    <source>
        <dbReference type="EMBL" id="CAI9959737.1"/>
    </source>
</evidence>
<dbReference type="EMBL" id="CATOUU010000922">
    <property type="protein sequence ID" value="CAI9959737.1"/>
    <property type="molecule type" value="Genomic_DNA"/>
</dbReference>
<comment type="caution">
    <text evidence="2">The sequence shown here is derived from an EMBL/GenBank/DDBJ whole genome shotgun (WGS) entry which is preliminary data.</text>
</comment>
<evidence type="ECO:0000313" key="5">
    <source>
        <dbReference type="Proteomes" id="UP001642409"/>
    </source>
</evidence>
<dbReference type="AlphaFoldDB" id="A0AA86QN77"/>
<gene>
    <name evidence="3" type="ORF">HINF_LOCUS27518</name>
    <name evidence="1" type="ORF">HINF_LOCUS40839</name>
    <name evidence="2" type="ORF">HINF_LOCUS47382</name>
    <name evidence="4" type="ORF">HINF_LOCUS55575</name>
</gene>
<organism evidence="2">
    <name type="scientific">Hexamita inflata</name>
    <dbReference type="NCBI Taxonomy" id="28002"/>
    <lineage>
        <taxon>Eukaryota</taxon>
        <taxon>Metamonada</taxon>
        <taxon>Diplomonadida</taxon>
        <taxon>Hexamitidae</taxon>
        <taxon>Hexamitinae</taxon>
        <taxon>Hexamita</taxon>
    </lineage>
</organism>